<keyword evidence="3" id="KW-1185">Reference proteome</keyword>
<evidence type="ECO:0000313" key="2">
    <source>
        <dbReference type="EMBL" id="CDX26809.1"/>
    </source>
</evidence>
<dbReference type="Proteomes" id="UP000045285">
    <property type="component" value="Unassembled WGS sequence"/>
</dbReference>
<gene>
    <name evidence="2" type="ORF">MPL3356_60567</name>
</gene>
<sequence length="148" mass="16276">MTTIGKLLLAIRALIRRPAAHKSLAEWAAEMEADNVKHTEERAAAQRAGLNEAQANISKLPPICAAYLIADMSPIMIKAGEIGYYPAPHKLDVRIWNERRGIEPWHVNAMMAGSAFGWEIPAADCDEPSNRRCDPYKGTPWEKGAVAA</sequence>
<organism evidence="2 3">
    <name type="scientific">Mesorhizobium plurifarium</name>
    <dbReference type="NCBI Taxonomy" id="69974"/>
    <lineage>
        <taxon>Bacteria</taxon>
        <taxon>Pseudomonadati</taxon>
        <taxon>Pseudomonadota</taxon>
        <taxon>Alphaproteobacteria</taxon>
        <taxon>Hyphomicrobiales</taxon>
        <taxon>Phyllobacteriaceae</taxon>
        <taxon>Mesorhizobium</taxon>
    </lineage>
</organism>
<evidence type="ECO:0000313" key="3">
    <source>
        <dbReference type="Proteomes" id="UP000045285"/>
    </source>
</evidence>
<accession>A0A090EA44</accession>
<name>A0A090EA44_MESPL</name>
<reference evidence="3" key="1">
    <citation type="submission" date="2014-08" db="EMBL/GenBank/DDBJ databases">
        <authorList>
            <person name="Moulin L."/>
        </authorList>
    </citation>
    <scope>NUCLEOTIDE SEQUENCE [LARGE SCALE GENOMIC DNA]</scope>
</reference>
<protein>
    <submittedName>
        <fullName evidence="2">Uncharacterized protein</fullName>
    </submittedName>
</protein>
<dbReference type="AlphaFoldDB" id="A0A090EA44"/>
<evidence type="ECO:0000256" key="1">
    <source>
        <dbReference type="SAM" id="Coils"/>
    </source>
</evidence>
<dbReference type="EMBL" id="CCMZ01000056">
    <property type="protein sequence ID" value="CDX26809.1"/>
    <property type="molecule type" value="Genomic_DNA"/>
</dbReference>
<keyword evidence="1" id="KW-0175">Coiled coil</keyword>
<feature type="coiled-coil region" evidence="1">
    <location>
        <begin position="28"/>
        <end position="56"/>
    </location>
</feature>
<proteinExistence type="predicted"/>